<name>A0A0E9WSD1_ANGAN</name>
<protein>
    <submittedName>
        <fullName evidence="1">Uncharacterized protein</fullName>
    </submittedName>
</protein>
<dbReference type="EMBL" id="GBXM01016209">
    <property type="protein sequence ID" value="JAH92368.1"/>
    <property type="molecule type" value="Transcribed_RNA"/>
</dbReference>
<organism evidence="1">
    <name type="scientific">Anguilla anguilla</name>
    <name type="common">European freshwater eel</name>
    <name type="synonym">Muraena anguilla</name>
    <dbReference type="NCBI Taxonomy" id="7936"/>
    <lineage>
        <taxon>Eukaryota</taxon>
        <taxon>Metazoa</taxon>
        <taxon>Chordata</taxon>
        <taxon>Craniata</taxon>
        <taxon>Vertebrata</taxon>
        <taxon>Euteleostomi</taxon>
        <taxon>Actinopterygii</taxon>
        <taxon>Neopterygii</taxon>
        <taxon>Teleostei</taxon>
        <taxon>Anguilliformes</taxon>
        <taxon>Anguillidae</taxon>
        <taxon>Anguilla</taxon>
    </lineage>
</organism>
<accession>A0A0E9WSD1</accession>
<reference evidence="1" key="1">
    <citation type="submission" date="2014-11" db="EMBL/GenBank/DDBJ databases">
        <authorList>
            <person name="Amaro Gonzalez C."/>
        </authorList>
    </citation>
    <scope>NUCLEOTIDE SEQUENCE</scope>
</reference>
<evidence type="ECO:0000313" key="1">
    <source>
        <dbReference type="EMBL" id="JAH92368.1"/>
    </source>
</evidence>
<dbReference type="AlphaFoldDB" id="A0A0E9WSD1"/>
<sequence>MKYVHRNKSLSFAVESHTHEHDTHFVHLKFIIKSCSHIE</sequence>
<proteinExistence type="predicted"/>
<reference evidence="1" key="2">
    <citation type="journal article" date="2015" name="Fish Shellfish Immunol.">
        <title>Early steps in the European eel (Anguilla anguilla)-Vibrio vulnificus interaction in the gills: Role of the RtxA13 toxin.</title>
        <authorList>
            <person name="Callol A."/>
            <person name="Pajuelo D."/>
            <person name="Ebbesson L."/>
            <person name="Teles M."/>
            <person name="MacKenzie S."/>
            <person name="Amaro C."/>
        </authorList>
    </citation>
    <scope>NUCLEOTIDE SEQUENCE</scope>
</reference>